<evidence type="ECO:0000256" key="2">
    <source>
        <dbReference type="ARBA" id="ARBA00005466"/>
    </source>
</evidence>
<evidence type="ECO:0000256" key="4">
    <source>
        <dbReference type="ARBA" id="ARBA00022827"/>
    </source>
</evidence>
<dbReference type="RefSeq" id="XP_018038197.1">
    <property type="nucleotide sequence ID" value="XM_018177857.1"/>
</dbReference>
<sequence length="585" mass="64023">MMVSSFLALLIGIGPVVGAYSKPQLPPRCKTIPGDAAWPNKDAWDKLNSTVGGRLIATVPVAHVCHTGGTFSGYDETACADLQESIQNEGAATLQPQPGEPMNPYFYNLTCSPFTPADQPCELGERAVYSINVSSASDVQAGLGFVRENNVRLVIKNTGLDYMGKSTGKGSLSLWVHNLKTLEATKSFNSSYYSGPAVKVGAGIIAGEVYEYVNSKGYRVVGPECGLCGFAGGYTQGVGHSQLTSAYGLAADQVLEWEVVTPAGDYVTATPEKHADLYWALAGGGPGTYGVVLSVTVRAYPDGPVAGGTLRFNNTNSDAYWEAVGLWYKMGPGMVKDSPKNVQFFVSNSTLWVFAFVMPDQDTSAIDGILAPFLPELESRGLPYELKTYNYTSYLENLRNSYGALPYGELCPVYPVLGSRLIPRAVVLNETANKNLMDVYRTYTADEFGWFVGCSFIDTAENSTVRPAHPENSVNPYWRESIAYCNPNNPWHWDDPAHSIRDKNQLSGEFFPAMERATGKTGVYLNEIDSLYTGDWKDTMYGVHYERLLEIKHKYDPYDVMYAHFAVGADEWIIDGSGRLCKAIY</sequence>
<organism evidence="8 9">
    <name type="scientific">Paraphaeosphaeria sporulosa</name>
    <dbReference type="NCBI Taxonomy" id="1460663"/>
    <lineage>
        <taxon>Eukaryota</taxon>
        <taxon>Fungi</taxon>
        <taxon>Dikarya</taxon>
        <taxon>Ascomycota</taxon>
        <taxon>Pezizomycotina</taxon>
        <taxon>Dothideomycetes</taxon>
        <taxon>Pleosporomycetidae</taxon>
        <taxon>Pleosporales</taxon>
        <taxon>Massarineae</taxon>
        <taxon>Didymosphaeriaceae</taxon>
        <taxon>Paraphaeosphaeria</taxon>
    </lineage>
</organism>
<evidence type="ECO:0000256" key="1">
    <source>
        <dbReference type="ARBA" id="ARBA00001974"/>
    </source>
</evidence>
<dbReference type="EMBL" id="KV441550">
    <property type="protein sequence ID" value="OAG07832.1"/>
    <property type="molecule type" value="Genomic_DNA"/>
</dbReference>
<dbReference type="InterPro" id="IPR016169">
    <property type="entry name" value="FAD-bd_PCMH_sub2"/>
</dbReference>
<dbReference type="SUPFAM" id="SSF56176">
    <property type="entry name" value="FAD-binding/transporter-associated domain-like"/>
    <property type="match status" value="1"/>
</dbReference>
<keyword evidence="3" id="KW-0285">Flavoprotein</keyword>
<comment type="cofactor">
    <cofactor evidence="1">
        <name>FAD</name>
        <dbReference type="ChEBI" id="CHEBI:57692"/>
    </cofactor>
</comment>
<keyword evidence="4" id="KW-0274">FAD</keyword>
<dbReference type="InterPro" id="IPR006094">
    <property type="entry name" value="Oxid_FAD_bind_N"/>
</dbReference>
<protein>
    <submittedName>
        <fullName evidence="8">Putative FAD-dependent isoamyl alcohol oxidase</fullName>
    </submittedName>
</protein>
<feature type="chain" id="PRO_5008058346" evidence="6">
    <location>
        <begin position="19"/>
        <end position="585"/>
    </location>
</feature>
<dbReference type="Pfam" id="PF08031">
    <property type="entry name" value="BBE"/>
    <property type="match status" value="1"/>
</dbReference>
<dbReference type="GeneID" id="28761343"/>
<dbReference type="Gene3D" id="3.30.465.10">
    <property type="match status" value="1"/>
</dbReference>
<keyword evidence="6" id="KW-0732">Signal</keyword>
<name>A0A177CLL0_9PLEO</name>
<dbReference type="PANTHER" id="PTHR42973:SF39">
    <property type="entry name" value="FAD-BINDING PCMH-TYPE DOMAIN-CONTAINING PROTEIN"/>
    <property type="match status" value="1"/>
</dbReference>
<evidence type="ECO:0000313" key="9">
    <source>
        <dbReference type="Proteomes" id="UP000077069"/>
    </source>
</evidence>
<gene>
    <name evidence="8" type="ORF">CC84DRAFT_1161904</name>
</gene>
<evidence type="ECO:0000313" key="8">
    <source>
        <dbReference type="EMBL" id="OAG07832.1"/>
    </source>
</evidence>
<evidence type="ECO:0000256" key="3">
    <source>
        <dbReference type="ARBA" id="ARBA00022630"/>
    </source>
</evidence>
<dbReference type="GO" id="GO:0016491">
    <property type="term" value="F:oxidoreductase activity"/>
    <property type="evidence" value="ECO:0007669"/>
    <property type="project" value="UniProtKB-KW"/>
</dbReference>
<dbReference type="Pfam" id="PF01565">
    <property type="entry name" value="FAD_binding_4"/>
    <property type="match status" value="1"/>
</dbReference>
<dbReference type="Proteomes" id="UP000077069">
    <property type="component" value="Unassembled WGS sequence"/>
</dbReference>
<dbReference type="STRING" id="1460663.A0A177CLL0"/>
<evidence type="ECO:0000256" key="6">
    <source>
        <dbReference type="SAM" id="SignalP"/>
    </source>
</evidence>
<keyword evidence="9" id="KW-1185">Reference proteome</keyword>
<dbReference type="GO" id="GO:0071949">
    <property type="term" value="F:FAD binding"/>
    <property type="evidence" value="ECO:0007669"/>
    <property type="project" value="InterPro"/>
</dbReference>
<dbReference type="PANTHER" id="PTHR42973">
    <property type="entry name" value="BINDING OXIDOREDUCTASE, PUTATIVE (AFU_ORTHOLOGUE AFUA_1G17690)-RELATED"/>
    <property type="match status" value="1"/>
</dbReference>
<dbReference type="InterPro" id="IPR016166">
    <property type="entry name" value="FAD-bd_PCMH"/>
</dbReference>
<proteinExistence type="inferred from homology"/>
<reference evidence="8 9" key="1">
    <citation type="submission" date="2016-05" db="EMBL/GenBank/DDBJ databases">
        <title>Comparative analysis of secretome profiles of manganese(II)-oxidizing ascomycete fungi.</title>
        <authorList>
            <consortium name="DOE Joint Genome Institute"/>
            <person name="Zeiner C.A."/>
            <person name="Purvine S.O."/>
            <person name="Zink E.M."/>
            <person name="Wu S."/>
            <person name="Pasa-Tolic L."/>
            <person name="Chaput D.L."/>
            <person name="Haridas S."/>
            <person name="Grigoriev I.V."/>
            <person name="Santelli C.M."/>
            <person name="Hansel C.M."/>
        </authorList>
    </citation>
    <scope>NUCLEOTIDE SEQUENCE [LARGE SCALE GENOMIC DNA]</scope>
    <source>
        <strain evidence="8 9">AP3s5-JAC2a</strain>
    </source>
</reference>
<dbReference type="Gene3D" id="3.40.462.20">
    <property type="match status" value="1"/>
</dbReference>
<comment type="similarity">
    <text evidence="2">Belongs to the oxygen-dependent FAD-linked oxidoreductase family.</text>
</comment>
<dbReference type="InParanoid" id="A0A177CLL0"/>
<feature type="domain" description="FAD-binding PCMH-type" evidence="7">
    <location>
        <begin position="123"/>
        <end position="302"/>
    </location>
</feature>
<evidence type="ECO:0000259" key="7">
    <source>
        <dbReference type="PROSITE" id="PS51387"/>
    </source>
</evidence>
<keyword evidence="5" id="KW-0560">Oxidoreductase</keyword>
<dbReference type="InterPro" id="IPR012951">
    <property type="entry name" value="BBE"/>
</dbReference>
<dbReference type="AlphaFoldDB" id="A0A177CLL0"/>
<evidence type="ECO:0000256" key="5">
    <source>
        <dbReference type="ARBA" id="ARBA00023002"/>
    </source>
</evidence>
<accession>A0A177CLL0</accession>
<feature type="signal peptide" evidence="6">
    <location>
        <begin position="1"/>
        <end position="18"/>
    </location>
</feature>
<dbReference type="InterPro" id="IPR036318">
    <property type="entry name" value="FAD-bd_PCMH-like_sf"/>
</dbReference>
<dbReference type="OrthoDB" id="9983560at2759"/>
<dbReference type="InterPro" id="IPR050416">
    <property type="entry name" value="FAD-linked_Oxidoreductase"/>
</dbReference>
<dbReference type="PROSITE" id="PS51387">
    <property type="entry name" value="FAD_PCMH"/>
    <property type="match status" value="1"/>
</dbReference>